<proteinExistence type="predicted"/>
<dbReference type="PANTHER" id="PTHR41386">
    <property type="entry name" value="INTEGRAL MEMBRANE PROTEIN-RELATED"/>
    <property type="match status" value="1"/>
</dbReference>
<feature type="transmembrane region" description="Helical" evidence="1">
    <location>
        <begin position="81"/>
        <end position="98"/>
    </location>
</feature>
<keyword evidence="1" id="KW-1133">Transmembrane helix</keyword>
<dbReference type="AlphaFoldDB" id="A0A4V2Q8P3"/>
<organism evidence="2 3">
    <name type="scientific">Anaerospora hongkongensis</name>
    <dbReference type="NCBI Taxonomy" id="244830"/>
    <lineage>
        <taxon>Bacteria</taxon>
        <taxon>Bacillati</taxon>
        <taxon>Bacillota</taxon>
        <taxon>Negativicutes</taxon>
        <taxon>Selenomonadales</taxon>
        <taxon>Sporomusaceae</taxon>
        <taxon>Anaerospora</taxon>
    </lineage>
</organism>
<name>A0A4V2Q8P3_9FIRM</name>
<dbReference type="PANTHER" id="PTHR41386:SF1">
    <property type="entry name" value="MEMBRANE PROTEIN"/>
    <property type="match status" value="1"/>
</dbReference>
<dbReference type="EMBL" id="SLUI01000005">
    <property type="protein sequence ID" value="TCL37745.1"/>
    <property type="molecule type" value="Genomic_DNA"/>
</dbReference>
<evidence type="ECO:0000313" key="2">
    <source>
        <dbReference type="EMBL" id="TCL37745.1"/>
    </source>
</evidence>
<sequence length="193" mass="22448">MKRVVKLGNGKKSTLRHVADEGALEGFDIQIDEDNRKRIDKLVDNYERTIISRVNETYLLNTSRADQLADAIARFGGSWKFILFFFSFLILWMVWNVLQFTHHFDEPPFILLNLILSCLAAFQAPIIMMSQNRQATRDKDESIIDFAINYKAEQEIDDMQGHLHRLEKHISEIHLSLKALDLKISSNLKEKND</sequence>
<reference evidence="2 3" key="1">
    <citation type="submission" date="2019-03" db="EMBL/GenBank/DDBJ databases">
        <title>Genomic Encyclopedia of Type Strains, Phase IV (KMG-IV): sequencing the most valuable type-strain genomes for metagenomic binning, comparative biology and taxonomic classification.</title>
        <authorList>
            <person name="Goeker M."/>
        </authorList>
    </citation>
    <scope>NUCLEOTIDE SEQUENCE [LARGE SCALE GENOMIC DNA]</scope>
    <source>
        <strain evidence="2 3">DSM 15969</strain>
    </source>
</reference>
<gene>
    <name evidence="2" type="ORF">EV210_105180</name>
</gene>
<dbReference type="InterPro" id="IPR010406">
    <property type="entry name" value="DUF1003"/>
</dbReference>
<keyword evidence="1" id="KW-0812">Transmembrane</keyword>
<dbReference type="RefSeq" id="WP_132078784.1">
    <property type="nucleotide sequence ID" value="NZ_SLUI01000005.1"/>
</dbReference>
<dbReference type="Pfam" id="PF06210">
    <property type="entry name" value="DUF1003"/>
    <property type="match status" value="1"/>
</dbReference>
<dbReference type="OrthoDB" id="9795736at2"/>
<keyword evidence="1" id="KW-0472">Membrane</keyword>
<protein>
    <submittedName>
        <fullName evidence="2">Putative membrane protein</fullName>
    </submittedName>
</protein>
<accession>A0A4V2Q8P3</accession>
<comment type="caution">
    <text evidence="2">The sequence shown here is derived from an EMBL/GenBank/DDBJ whole genome shotgun (WGS) entry which is preliminary data.</text>
</comment>
<dbReference type="Proteomes" id="UP000295063">
    <property type="component" value="Unassembled WGS sequence"/>
</dbReference>
<evidence type="ECO:0000256" key="1">
    <source>
        <dbReference type="SAM" id="Phobius"/>
    </source>
</evidence>
<keyword evidence="3" id="KW-1185">Reference proteome</keyword>
<evidence type="ECO:0000313" key="3">
    <source>
        <dbReference type="Proteomes" id="UP000295063"/>
    </source>
</evidence>
<feature type="transmembrane region" description="Helical" evidence="1">
    <location>
        <begin position="110"/>
        <end position="129"/>
    </location>
</feature>